<reference evidence="12" key="1">
    <citation type="journal article" date="2016" name="Gigascience">
        <title>De novo construction of an expanded transcriptome assembly for the western tarnished plant bug, Lygus hesperus.</title>
        <authorList>
            <person name="Tassone E.E."/>
            <person name="Geib S.M."/>
            <person name="Hall B."/>
            <person name="Fabrick J.A."/>
            <person name="Brent C.S."/>
            <person name="Hull J.J."/>
        </authorList>
    </citation>
    <scope>NUCLEOTIDE SEQUENCE</scope>
</reference>
<dbReference type="Pfam" id="PF00083">
    <property type="entry name" value="Sugar_tr"/>
    <property type="match status" value="1"/>
</dbReference>
<dbReference type="AlphaFoldDB" id="A0A146M2W0"/>
<dbReference type="PROSITE" id="PS50850">
    <property type="entry name" value="MFS"/>
    <property type="match status" value="1"/>
</dbReference>
<feature type="domain" description="Major facilitator superfamily (MFS) profile" evidence="10">
    <location>
        <begin position="7"/>
        <end position="436"/>
    </location>
</feature>
<dbReference type="PROSITE" id="PS00216">
    <property type="entry name" value="SUGAR_TRANSPORT_1"/>
    <property type="match status" value="2"/>
</dbReference>
<feature type="transmembrane region" description="Helical" evidence="9">
    <location>
        <begin position="9"/>
        <end position="29"/>
    </location>
</feature>
<dbReference type="FunFam" id="1.20.1250.20:FF:000218">
    <property type="entry name" value="facilitated trehalose transporter Tret1"/>
    <property type="match status" value="1"/>
</dbReference>
<evidence type="ECO:0000313" key="12">
    <source>
        <dbReference type="EMBL" id="JAQ12920.1"/>
    </source>
</evidence>
<evidence type="ECO:0000256" key="5">
    <source>
        <dbReference type="ARBA" id="ARBA00022692"/>
    </source>
</evidence>
<dbReference type="InterPro" id="IPR005828">
    <property type="entry name" value="MFS_sugar_transport-like"/>
</dbReference>
<evidence type="ECO:0000259" key="10">
    <source>
        <dbReference type="PROSITE" id="PS50850"/>
    </source>
</evidence>
<evidence type="ECO:0000313" key="11">
    <source>
        <dbReference type="EMBL" id="JAQ03830.1"/>
    </source>
</evidence>
<feature type="transmembrane region" description="Helical" evidence="9">
    <location>
        <begin position="166"/>
        <end position="184"/>
    </location>
</feature>
<dbReference type="PANTHER" id="PTHR48021:SF46">
    <property type="entry name" value="MAJOR FACILITATOR SUPERFAMILY (MFS) PROFILE DOMAIN-CONTAINING PROTEIN"/>
    <property type="match status" value="1"/>
</dbReference>
<evidence type="ECO:0000256" key="9">
    <source>
        <dbReference type="SAM" id="Phobius"/>
    </source>
</evidence>
<feature type="region of interest" description="Disordered" evidence="8">
    <location>
        <begin position="454"/>
        <end position="475"/>
    </location>
</feature>
<feature type="transmembrane region" description="Helical" evidence="9">
    <location>
        <begin position="143"/>
        <end position="160"/>
    </location>
</feature>
<keyword evidence="7 9" id="KW-0472">Membrane</keyword>
<feature type="transmembrane region" description="Helical" evidence="9">
    <location>
        <begin position="344"/>
        <end position="366"/>
    </location>
</feature>
<name>A0A146M2W0_LYGHE</name>
<proteinExistence type="predicted"/>
<keyword evidence="2" id="KW-0813">Transport</keyword>
<keyword evidence="6 9" id="KW-1133">Transmembrane helix</keyword>
<keyword evidence="5 9" id="KW-0812">Transmembrane</keyword>
<evidence type="ECO:0000256" key="4">
    <source>
        <dbReference type="ARBA" id="ARBA00022597"/>
    </source>
</evidence>
<evidence type="ECO:0000256" key="7">
    <source>
        <dbReference type="ARBA" id="ARBA00023136"/>
    </source>
</evidence>
<dbReference type="EMBL" id="GDHC01014799">
    <property type="protein sequence ID" value="JAQ03830.1"/>
    <property type="molecule type" value="Transcribed_RNA"/>
</dbReference>
<accession>A0A146M2W0</accession>
<feature type="transmembrane region" description="Helical" evidence="9">
    <location>
        <begin position="103"/>
        <end position="123"/>
    </location>
</feature>
<dbReference type="InterPro" id="IPR005829">
    <property type="entry name" value="Sugar_transporter_CS"/>
</dbReference>
<evidence type="ECO:0000256" key="3">
    <source>
        <dbReference type="ARBA" id="ARBA00022475"/>
    </source>
</evidence>
<feature type="transmembrane region" description="Helical" evidence="9">
    <location>
        <begin position="247"/>
        <end position="269"/>
    </location>
</feature>
<feature type="transmembrane region" description="Helical" evidence="9">
    <location>
        <begin position="410"/>
        <end position="430"/>
    </location>
</feature>
<gene>
    <name evidence="12" type="primary">Tret1_60</name>
    <name evidence="11" type="synonym">Tret1_36</name>
    <name evidence="12" type="ORF">g.90373</name>
    <name evidence="11" type="ORF">g.90377</name>
</gene>
<dbReference type="SUPFAM" id="SSF103473">
    <property type="entry name" value="MFS general substrate transporter"/>
    <property type="match status" value="1"/>
</dbReference>
<dbReference type="GO" id="GO:0005886">
    <property type="term" value="C:plasma membrane"/>
    <property type="evidence" value="ECO:0007669"/>
    <property type="project" value="UniProtKB-SubCell"/>
</dbReference>
<feature type="transmembrane region" description="Helical" evidence="9">
    <location>
        <begin position="311"/>
        <end position="332"/>
    </location>
</feature>
<dbReference type="GO" id="GO:0022857">
    <property type="term" value="F:transmembrane transporter activity"/>
    <property type="evidence" value="ECO:0007669"/>
    <property type="project" value="InterPro"/>
</dbReference>
<dbReference type="PANTHER" id="PTHR48021">
    <property type="match status" value="1"/>
</dbReference>
<keyword evidence="4" id="KW-0762">Sugar transport</keyword>
<dbReference type="InterPro" id="IPR036259">
    <property type="entry name" value="MFS_trans_sf"/>
</dbReference>
<feature type="transmembrane region" description="Helical" evidence="9">
    <location>
        <begin position="80"/>
        <end position="97"/>
    </location>
</feature>
<comment type="subcellular location">
    <subcellularLocation>
        <location evidence="1">Cell membrane</location>
        <topology evidence="1">Multi-pass membrane protein</topology>
    </subcellularLocation>
</comment>
<organism evidence="12">
    <name type="scientific">Lygus hesperus</name>
    <name type="common">Western plant bug</name>
    <dbReference type="NCBI Taxonomy" id="30085"/>
    <lineage>
        <taxon>Eukaryota</taxon>
        <taxon>Metazoa</taxon>
        <taxon>Ecdysozoa</taxon>
        <taxon>Arthropoda</taxon>
        <taxon>Hexapoda</taxon>
        <taxon>Insecta</taxon>
        <taxon>Pterygota</taxon>
        <taxon>Neoptera</taxon>
        <taxon>Paraneoptera</taxon>
        <taxon>Hemiptera</taxon>
        <taxon>Heteroptera</taxon>
        <taxon>Panheteroptera</taxon>
        <taxon>Cimicomorpha</taxon>
        <taxon>Miridae</taxon>
        <taxon>Mirini</taxon>
        <taxon>Lygus</taxon>
    </lineage>
</organism>
<evidence type="ECO:0000256" key="1">
    <source>
        <dbReference type="ARBA" id="ARBA00004651"/>
    </source>
</evidence>
<evidence type="ECO:0000256" key="6">
    <source>
        <dbReference type="ARBA" id="ARBA00022989"/>
    </source>
</evidence>
<dbReference type="InterPro" id="IPR050549">
    <property type="entry name" value="MFS_Trehalose_Transporter"/>
</dbReference>
<protein>
    <submittedName>
        <fullName evidence="12">Facilitated trehalose transporter Tret1</fullName>
    </submittedName>
</protein>
<dbReference type="Gene3D" id="1.20.1250.20">
    <property type="entry name" value="MFS general substrate transporter like domains"/>
    <property type="match status" value="1"/>
</dbReference>
<dbReference type="InterPro" id="IPR020846">
    <property type="entry name" value="MFS_dom"/>
</dbReference>
<evidence type="ECO:0000256" key="2">
    <source>
        <dbReference type="ARBA" id="ARBA00022448"/>
    </source>
</evidence>
<dbReference type="EMBL" id="GDHC01005709">
    <property type="protein sequence ID" value="JAQ12920.1"/>
    <property type="molecule type" value="Transcribed_RNA"/>
</dbReference>
<evidence type="ECO:0000256" key="8">
    <source>
        <dbReference type="SAM" id="MobiDB-lite"/>
    </source>
</evidence>
<feature type="transmembrane region" description="Helical" evidence="9">
    <location>
        <begin position="53"/>
        <end position="73"/>
    </location>
</feature>
<feature type="transmembrane region" description="Helical" evidence="9">
    <location>
        <begin position="281"/>
        <end position="302"/>
    </location>
</feature>
<keyword evidence="3" id="KW-1003">Cell membrane</keyword>
<sequence>MFGPTVRQYAASLSSTISVMMTAICFVWMEPLMSKLIGPDSEIPNLTTDDTSWLVASIEIGEVVATIPAGLLADRYGRKPMILSTGPMCLVGWVLILTTRNLVVLYLVRVIQGIALALTYTVVPMYIAEIADPRIRGELSGQFKTLWYVGILYVYIIGPLFQYQTYTYLCAGLPIVFMAIYSFMPESPYYLLMRRKHDKAQVALQWLRGSEDVDREFQSISLSVEREMKNKGSWRDLIRTKRDRKSFFIVQLVCCIKYLNGMPAVVAYATETFKKGTEAHAHTLTIGLGVILCLSCFGSAFVSDSFGRRRLLLVSIAGSIFFNVMIATYYFLAEKTSIDVSDYYWVMFIAIGGFCFSANVGVGPLLQTMQAEYFPSNTRGLGGGITEMTASVTTFINLKAYQVLTDYFGIYMNYVTFSCFGIVGFILLYLTCPETAGRSLAEIQNVLEKDVKEVRSNDKQKDETVPEQESGKSRF</sequence>